<dbReference type="Proteomes" id="UP000198341">
    <property type="component" value="Chromosome 8"/>
</dbReference>
<organism evidence="4 5">
    <name type="scientific">Bathycoccus prasinos</name>
    <dbReference type="NCBI Taxonomy" id="41875"/>
    <lineage>
        <taxon>Eukaryota</taxon>
        <taxon>Viridiplantae</taxon>
        <taxon>Chlorophyta</taxon>
        <taxon>Mamiellophyceae</taxon>
        <taxon>Mamiellales</taxon>
        <taxon>Bathycoccaceae</taxon>
        <taxon>Bathycoccus</taxon>
    </lineage>
</organism>
<accession>K8EIK2</accession>
<feature type="compositionally biased region" description="Basic and acidic residues" evidence="2">
    <location>
        <begin position="29"/>
        <end position="63"/>
    </location>
</feature>
<dbReference type="InterPro" id="IPR006626">
    <property type="entry name" value="PbH1"/>
</dbReference>
<dbReference type="OrthoDB" id="626167at2759"/>
<dbReference type="GO" id="GO:0006511">
    <property type="term" value="P:ubiquitin-dependent protein catabolic process"/>
    <property type="evidence" value="ECO:0007669"/>
    <property type="project" value="TreeGrafter"/>
</dbReference>
<dbReference type="SUPFAM" id="SSF48452">
    <property type="entry name" value="TPR-like"/>
    <property type="match status" value="1"/>
</dbReference>
<reference evidence="4 5" key="1">
    <citation type="submission" date="2011-10" db="EMBL/GenBank/DDBJ databases">
        <authorList>
            <person name="Genoscope - CEA"/>
        </authorList>
    </citation>
    <scope>NUCLEOTIDE SEQUENCE [LARGE SCALE GENOMIC DNA]</scope>
    <source>
        <strain evidence="4 5">RCC 1105</strain>
    </source>
</reference>
<dbReference type="eggNOG" id="ENOG502RRFX">
    <property type="taxonomic scope" value="Eukaryota"/>
</dbReference>
<dbReference type="AlphaFoldDB" id="K8EIK2"/>
<sequence>MVAKEHQHQQLLANKLKQRWSETGSGPDVQKKLDAIKETLNARERLKRLEKSRERDDVSKSHSDQTNALKYLEKVKKDAKLDETDSSSLDTRKALPKEALEVARKDEDEIVSREDIEAENASNQLVDVFQKRKRVTPDARLKELKSEHPAHAMREKANELMRANDLKMAVAMYDEALSQCEADLRRKRREEEEEETSDGNRNDKNNDAELSEEELIAVVTLCNRSKAKLRDWEDLLGALEDAISATTIAPDWSKARFRCGEAYAALSAWSLAVASLRVGEKLVECEKGSSVQPFKDLLDVIAIQAAKYGSPAGFDGRVIYVRSAGEEAWLGKEAPTNAEFDVTDEHKNPINTERYSKEDGHMAEARRKAEVNKKTALHARSIREAVEMASDGDKILLLRGTHNGCGETVCVTKRVWIKGEGALKEATIDMRANSPTFRITRSSVVSNVDFDFSGFAESVRIAQMERGNILNKNQFETLMEGCSFTCTGCDGLVVTDKAKATFRNCNITGKNNCARLSRDADAAFIDCKLHGAERAGVYVTDNATCTLRNCVVENTKEEAVVVTQNAECSILSNTILRECKGPGVDCSNNARCLVSSSQVTNNVGGIWAWDSSSVTCVKSVIDGGQSHAVVFDGHSSPTFSDSVVVGVAHASEKSWKGIRGPNVTVTKTERMTSWPSEDGAFKFSPNAFTRKQ</sequence>
<keyword evidence="1" id="KW-0677">Repeat</keyword>
<dbReference type="InterPro" id="IPR039448">
    <property type="entry name" value="Beta_helix"/>
</dbReference>
<proteinExistence type="predicted"/>
<protein>
    <recommendedName>
        <fullName evidence="3">Right handed beta helix domain-containing protein</fullName>
    </recommendedName>
</protein>
<gene>
    <name evidence="4" type="ORF">Bathy08g03000</name>
</gene>
<dbReference type="EMBL" id="FO082271">
    <property type="protein sequence ID" value="CCO17841.1"/>
    <property type="molecule type" value="Genomic_DNA"/>
</dbReference>
<dbReference type="Gene3D" id="2.160.20.10">
    <property type="entry name" value="Single-stranded right-handed beta-helix, Pectin lyase-like"/>
    <property type="match status" value="1"/>
</dbReference>
<feature type="domain" description="Right handed beta helix" evidence="3">
    <location>
        <begin position="472"/>
        <end position="616"/>
    </location>
</feature>
<evidence type="ECO:0000259" key="3">
    <source>
        <dbReference type="Pfam" id="PF13229"/>
    </source>
</evidence>
<feature type="region of interest" description="Disordered" evidence="2">
    <location>
        <begin position="185"/>
        <end position="208"/>
    </location>
</feature>
<dbReference type="InterPro" id="IPR011990">
    <property type="entry name" value="TPR-like_helical_dom_sf"/>
</dbReference>
<dbReference type="RefSeq" id="XP_007511720.1">
    <property type="nucleotide sequence ID" value="XM_007511658.1"/>
</dbReference>
<dbReference type="SMART" id="SM00710">
    <property type="entry name" value="PbH1"/>
    <property type="match status" value="5"/>
</dbReference>
<feature type="compositionally biased region" description="Basic and acidic residues" evidence="2">
    <location>
        <begin position="198"/>
        <end position="207"/>
    </location>
</feature>
<dbReference type="InterPro" id="IPR011050">
    <property type="entry name" value="Pectin_lyase_fold/virulence"/>
</dbReference>
<evidence type="ECO:0000313" key="4">
    <source>
        <dbReference type="EMBL" id="CCO17841.1"/>
    </source>
</evidence>
<dbReference type="PANTHER" id="PTHR22990:SF15">
    <property type="entry name" value="F-BOX ONLY PROTEIN 10"/>
    <property type="match status" value="1"/>
</dbReference>
<evidence type="ECO:0000256" key="1">
    <source>
        <dbReference type="ARBA" id="ARBA00022737"/>
    </source>
</evidence>
<dbReference type="InterPro" id="IPR012334">
    <property type="entry name" value="Pectin_lyas_fold"/>
</dbReference>
<dbReference type="STRING" id="41875.K8EIK2"/>
<dbReference type="InterPro" id="IPR051550">
    <property type="entry name" value="SCF-Subunits/Alg-Epimerases"/>
</dbReference>
<dbReference type="Gene3D" id="1.25.40.10">
    <property type="entry name" value="Tetratricopeptide repeat domain"/>
    <property type="match status" value="1"/>
</dbReference>
<evidence type="ECO:0000313" key="5">
    <source>
        <dbReference type="Proteomes" id="UP000198341"/>
    </source>
</evidence>
<feature type="region of interest" description="Disordered" evidence="2">
    <location>
        <begin position="1"/>
        <end position="71"/>
    </location>
</feature>
<name>K8EIK2_9CHLO</name>
<dbReference type="GeneID" id="19014279"/>
<dbReference type="SUPFAM" id="SSF51126">
    <property type="entry name" value="Pectin lyase-like"/>
    <property type="match status" value="1"/>
</dbReference>
<dbReference type="Pfam" id="PF13229">
    <property type="entry name" value="Beta_helix"/>
    <property type="match status" value="1"/>
</dbReference>
<keyword evidence="5" id="KW-1185">Reference proteome</keyword>
<dbReference type="PANTHER" id="PTHR22990">
    <property type="entry name" value="F-BOX ONLY PROTEIN"/>
    <property type="match status" value="1"/>
</dbReference>
<dbReference type="KEGG" id="bpg:Bathy08g03000"/>
<evidence type="ECO:0000256" key="2">
    <source>
        <dbReference type="SAM" id="MobiDB-lite"/>
    </source>
</evidence>